<accession>A0A9W4GUX8</accession>
<dbReference type="Proteomes" id="UP001152519">
    <property type="component" value="Unassembled WGS sequence"/>
</dbReference>
<name>A0A9W4GUX8_9ACTN</name>
<sequence>MAGQAQENSSLSTVVADVAGGVALALDGEGGSYALSALLAQRDTVALAAIRVLGADVLAPYALNGGAVRGGSDAPDSQVVRRALAAYPPGADASDVSLWSYRGLVEASRAFLPPGGEDWPVEPQAGDTWVRTDPWPKLAHRASQLAALSLPGLAPGLAAGLAARTDDLARGFVRAVRRRDWLQAAGLGRWLVRMPDVPDTLGLEAGLVFVHRMSGGDPRVSLHASAARCFPGGSR</sequence>
<evidence type="ECO:0000313" key="2">
    <source>
        <dbReference type="Proteomes" id="UP001152519"/>
    </source>
</evidence>
<gene>
    <name evidence="1" type="ORF">SCOCK_60068</name>
</gene>
<organism evidence="1 2">
    <name type="scientific">Actinacidiphila cocklensis</name>
    <dbReference type="NCBI Taxonomy" id="887465"/>
    <lineage>
        <taxon>Bacteria</taxon>
        <taxon>Bacillati</taxon>
        <taxon>Actinomycetota</taxon>
        <taxon>Actinomycetes</taxon>
        <taxon>Kitasatosporales</taxon>
        <taxon>Streptomycetaceae</taxon>
        <taxon>Actinacidiphila</taxon>
    </lineage>
</organism>
<keyword evidence="2" id="KW-1185">Reference proteome</keyword>
<dbReference type="RefSeq" id="WP_251498324.1">
    <property type="nucleotide sequence ID" value="NZ_CAJSLV010000092.1"/>
</dbReference>
<comment type="caution">
    <text evidence="1">The sequence shown here is derived from an EMBL/GenBank/DDBJ whole genome shotgun (WGS) entry which is preliminary data.</text>
</comment>
<dbReference type="EMBL" id="CAJSLV010000092">
    <property type="protein sequence ID" value="CAG6397735.1"/>
    <property type="molecule type" value="Genomic_DNA"/>
</dbReference>
<reference evidence="1" key="1">
    <citation type="submission" date="2021-05" db="EMBL/GenBank/DDBJ databases">
        <authorList>
            <person name="Arsene-Ploetze F."/>
        </authorList>
    </citation>
    <scope>NUCLEOTIDE SEQUENCE</scope>
    <source>
        <strain evidence="1">DSM 42138</strain>
    </source>
</reference>
<protein>
    <submittedName>
        <fullName evidence="1">Uncharacterized protein</fullName>
    </submittedName>
</protein>
<proteinExistence type="predicted"/>
<evidence type="ECO:0000313" key="1">
    <source>
        <dbReference type="EMBL" id="CAG6397735.1"/>
    </source>
</evidence>
<dbReference type="AlphaFoldDB" id="A0A9W4GUX8"/>